<reference evidence="1" key="1">
    <citation type="submission" date="2022-12" db="EMBL/GenBank/DDBJ databases">
        <title>Genomic of Bacillus halotolerans.</title>
        <authorList>
            <person name="Xu G."/>
            <person name="Ding Y."/>
        </authorList>
    </citation>
    <scope>NUCLEOTIDE SEQUENCE</scope>
    <source>
        <strain evidence="1">B13</strain>
        <plasmid evidence="1">unnamed</plasmid>
    </source>
</reference>
<accession>A0ABY7I6B7</accession>
<organism evidence="1 2">
    <name type="scientific">Bacillus halotolerans</name>
    <dbReference type="NCBI Taxonomy" id="260554"/>
    <lineage>
        <taxon>Bacteria</taxon>
        <taxon>Bacillati</taxon>
        <taxon>Bacillota</taxon>
        <taxon>Bacilli</taxon>
        <taxon>Bacillales</taxon>
        <taxon>Bacillaceae</taxon>
        <taxon>Bacillus</taxon>
    </lineage>
</organism>
<protein>
    <submittedName>
        <fullName evidence="1">Uncharacterized protein</fullName>
    </submittedName>
</protein>
<dbReference type="RefSeq" id="WP_269108272.1">
    <property type="nucleotide sequence ID" value="NZ_CP114067.1"/>
</dbReference>
<keyword evidence="1" id="KW-0614">Plasmid</keyword>
<gene>
    <name evidence="1" type="ORF">O0R52_22375</name>
</gene>
<sequence length="55" mass="6951">MGNFQNDLLKVINEKLDSLYFEMRELDRMYIEKQKEVRLLKKRKEEYYRLTEQSF</sequence>
<keyword evidence="2" id="KW-1185">Reference proteome</keyword>
<dbReference type="EMBL" id="CP114067">
    <property type="protein sequence ID" value="WAT23531.1"/>
    <property type="molecule type" value="Genomic_DNA"/>
</dbReference>
<dbReference type="Proteomes" id="UP001164713">
    <property type="component" value="Plasmid unnamed"/>
</dbReference>
<geneLocation type="plasmid" evidence="1 2">
    <name>unnamed</name>
</geneLocation>
<name>A0ABY7I6B7_9BACI</name>
<proteinExistence type="predicted"/>
<evidence type="ECO:0000313" key="2">
    <source>
        <dbReference type="Proteomes" id="UP001164713"/>
    </source>
</evidence>
<evidence type="ECO:0000313" key="1">
    <source>
        <dbReference type="EMBL" id="WAT23531.1"/>
    </source>
</evidence>